<dbReference type="InterPro" id="IPR013249">
    <property type="entry name" value="RNA_pol_sigma70_r4_t2"/>
</dbReference>
<dbReference type="Gene3D" id="1.10.10.10">
    <property type="entry name" value="Winged helix-like DNA-binding domain superfamily/Winged helix DNA-binding domain"/>
    <property type="match status" value="1"/>
</dbReference>
<keyword evidence="9" id="KW-1185">Reference proteome</keyword>
<feature type="domain" description="RNA polymerase sigma-70 region 2" evidence="6">
    <location>
        <begin position="24"/>
        <end position="88"/>
    </location>
</feature>
<reference evidence="8 9" key="1">
    <citation type="submission" date="2019-01" db="EMBL/GenBank/DDBJ databases">
        <authorList>
            <person name="Chen W.-M."/>
        </authorList>
    </citation>
    <scope>NUCLEOTIDE SEQUENCE [LARGE SCALE GENOMIC DNA]</scope>
    <source>
        <strain evidence="8 9">KYPY4</strain>
    </source>
</reference>
<dbReference type="Pfam" id="PF08281">
    <property type="entry name" value="Sigma70_r4_2"/>
    <property type="match status" value="1"/>
</dbReference>
<keyword evidence="4" id="KW-0238">DNA-binding</keyword>
<protein>
    <submittedName>
        <fullName evidence="8">Sigma-70 family RNA polymerase sigma factor</fullName>
    </submittedName>
</protein>
<dbReference type="InterPro" id="IPR013325">
    <property type="entry name" value="RNA_pol_sigma_r2"/>
</dbReference>
<keyword evidence="2" id="KW-0805">Transcription regulation</keyword>
<dbReference type="InterPro" id="IPR013324">
    <property type="entry name" value="RNA_pol_sigma_r3/r4-like"/>
</dbReference>
<evidence type="ECO:0000256" key="4">
    <source>
        <dbReference type="ARBA" id="ARBA00023125"/>
    </source>
</evidence>
<dbReference type="Pfam" id="PF04542">
    <property type="entry name" value="Sigma70_r2"/>
    <property type="match status" value="1"/>
</dbReference>
<dbReference type="InterPro" id="IPR036388">
    <property type="entry name" value="WH-like_DNA-bd_sf"/>
</dbReference>
<dbReference type="InterPro" id="IPR014284">
    <property type="entry name" value="RNA_pol_sigma-70_dom"/>
</dbReference>
<evidence type="ECO:0000256" key="1">
    <source>
        <dbReference type="ARBA" id="ARBA00010641"/>
    </source>
</evidence>
<dbReference type="Proteomes" id="UP000285575">
    <property type="component" value="Unassembled WGS sequence"/>
</dbReference>
<evidence type="ECO:0000313" key="8">
    <source>
        <dbReference type="EMBL" id="RVU45057.1"/>
    </source>
</evidence>
<gene>
    <name evidence="8" type="ORF">EOE66_12910</name>
</gene>
<dbReference type="SUPFAM" id="SSF88946">
    <property type="entry name" value="Sigma2 domain of RNA polymerase sigma factors"/>
    <property type="match status" value="1"/>
</dbReference>
<keyword evidence="3" id="KW-0731">Sigma factor</keyword>
<name>A0A437RE72_9BURK</name>
<dbReference type="PANTHER" id="PTHR43133:SF8">
    <property type="entry name" value="RNA POLYMERASE SIGMA FACTOR HI_1459-RELATED"/>
    <property type="match status" value="1"/>
</dbReference>
<evidence type="ECO:0000256" key="2">
    <source>
        <dbReference type="ARBA" id="ARBA00023015"/>
    </source>
</evidence>
<comment type="similarity">
    <text evidence="1">Belongs to the sigma-70 factor family. ECF subfamily.</text>
</comment>
<dbReference type="InterPro" id="IPR039425">
    <property type="entry name" value="RNA_pol_sigma-70-like"/>
</dbReference>
<dbReference type="EMBL" id="SACR01000004">
    <property type="protein sequence ID" value="RVU45057.1"/>
    <property type="molecule type" value="Genomic_DNA"/>
</dbReference>
<comment type="caution">
    <text evidence="8">The sequence shown here is derived from an EMBL/GenBank/DDBJ whole genome shotgun (WGS) entry which is preliminary data.</text>
</comment>
<dbReference type="SUPFAM" id="SSF88659">
    <property type="entry name" value="Sigma3 and sigma4 domains of RNA polymerase sigma factors"/>
    <property type="match status" value="1"/>
</dbReference>
<dbReference type="InterPro" id="IPR007627">
    <property type="entry name" value="RNA_pol_sigma70_r2"/>
</dbReference>
<keyword evidence="5" id="KW-0804">Transcription</keyword>
<proteinExistence type="inferred from homology"/>
<dbReference type="Gene3D" id="1.10.1740.10">
    <property type="match status" value="1"/>
</dbReference>
<dbReference type="GO" id="GO:0016987">
    <property type="term" value="F:sigma factor activity"/>
    <property type="evidence" value="ECO:0007669"/>
    <property type="project" value="UniProtKB-KW"/>
</dbReference>
<sequence>MKIAVEPGLVDRARGGELVALEALLRAVQGPLYNLAVRMLGRREDAQDATQEILLKITTHLGSWRGDAAFGTWAWSVASHHLLNLVTRSPRQAEVSFETLAERLDAGSAYAEKLLQGDRGVAASPEDHLDARRTALACTQAMLMCLDRPQRLAYVLDVIFGLESPEAAAVQGITPAAHRQRLARARSAVHGFMSQRCGLVTDGAPCRCARQVPAKRLAQSRGQMPPGLEVSSAELEDAEQGLRELVAMGDAAAVMRGAPAYAAPQAMLQGIRLVVEHSGVLRQ</sequence>
<organism evidence="8 9">
    <name type="scientific">Rubrivivax rivuli</name>
    <dbReference type="NCBI Taxonomy" id="1862385"/>
    <lineage>
        <taxon>Bacteria</taxon>
        <taxon>Pseudomonadati</taxon>
        <taxon>Pseudomonadota</taxon>
        <taxon>Betaproteobacteria</taxon>
        <taxon>Burkholderiales</taxon>
        <taxon>Sphaerotilaceae</taxon>
        <taxon>Rubrivivax</taxon>
    </lineage>
</organism>
<dbReference type="GO" id="GO:0003677">
    <property type="term" value="F:DNA binding"/>
    <property type="evidence" value="ECO:0007669"/>
    <property type="project" value="UniProtKB-KW"/>
</dbReference>
<dbReference type="NCBIfam" id="TIGR02937">
    <property type="entry name" value="sigma70-ECF"/>
    <property type="match status" value="1"/>
</dbReference>
<dbReference type="OrthoDB" id="9784272at2"/>
<dbReference type="RefSeq" id="WP_128229121.1">
    <property type="nucleotide sequence ID" value="NZ_SACR01000004.1"/>
</dbReference>
<evidence type="ECO:0000256" key="3">
    <source>
        <dbReference type="ARBA" id="ARBA00023082"/>
    </source>
</evidence>
<evidence type="ECO:0000259" key="6">
    <source>
        <dbReference type="Pfam" id="PF04542"/>
    </source>
</evidence>
<feature type="domain" description="RNA polymerase sigma factor 70 region 4 type 2" evidence="7">
    <location>
        <begin position="138"/>
        <end position="188"/>
    </location>
</feature>
<dbReference type="AlphaFoldDB" id="A0A437RE72"/>
<accession>A0A437RE72</accession>
<evidence type="ECO:0000256" key="5">
    <source>
        <dbReference type="ARBA" id="ARBA00023163"/>
    </source>
</evidence>
<evidence type="ECO:0000259" key="7">
    <source>
        <dbReference type="Pfam" id="PF08281"/>
    </source>
</evidence>
<dbReference type="PANTHER" id="PTHR43133">
    <property type="entry name" value="RNA POLYMERASE ECF-TYPE SIGMA FACTO"/>
    <property type="match status" value="1"/>
</dbReference>
<evidence type="ECO:0000313" key="9">
    <source>
        <dbReference type="Proteomes" id="UP000285575"/>
    </source>
</evidence>
<dbReference type="GO" id="GO:0006352">
    <property type="term" value="P:DNA-templated transcription initiation"/>
    <property type="evidence" value="ECO:0007669"/>
    <property type="project" value="InterPro"/>
</dbReference>